<proteinExistence type="inferred from homology"/>
<dbReference type="FunFam" id="3.30.540.10:FF:000003">
    <property type="entry name" value="Inositol-1-monophosphatase"/>
    <property type="match status" value="1"/>
</dbReference>
<evidence type="ECO:0000256" key="8">
    <source>
        <dbReference type="PIRSR" id="PIRSR600760-2"/>
    </source>
</evidence>
<keyword evidence="4 9" id="KW-0378">Hydrolase</keyword>
<evidence type="ECO:0000256" key="4">
    <source>
        <dbReference type="ARBA" id="ARBA00022801"/>
    </source>
</evidence>
<dbReference type="GO" id="GO:0008934">
    <property type="term" value="F:inositol monophosphate 1-phosphatase activity"/>
    <property type="evidence" value="ECO:0007669"/>
    <property type="project" value="InterPro"/>
</dbReference>
<evidence type="ECO:0000256" key="1">
    <source>
        <dbReference type="ARBA" id="ARBA00001946"/>
    </source>
</evidence>
<dbReference type="GO" id="GO:0046872">
    <property type="term" value="F:metal ion binding"/>
    <property type="evidence" value="ECO:0007669"/>
    <property type="project" value="UniProtKB-KW"/>
</dbReference>
<dbReference type="Proteomes" id="UP000586918">
    <property type="component" value="Unassembled WGS sequence"/>
</dbReference>
<dbReference type="AlphaFoldDB" id="A0A848DNQ2"/>
<dbReference type="InterPro" id="IPR033942">
    <property type="entry name" value="IMPase"/>
</dbReference>
<dbReference type="PANTHER" id="PTHR20854">
    <property type="entry name" value="INOSITOL MONOPHOSPHATASE"/>
    <property type="match status" value="1"/>
</dbReference>
<dbReference type="GO" id="GO:0007165">
    <property type="term" value="P:signal transduction"/>
    <property type="evidence" value="ECO:0007669"/>
    <property type="project" value="TreeGrafter"/>
</dbReference>
<dbReference type="PRINTS" id="PR00377">
    <property type="entry name" value="IMPHPHTASES"/>
</dbReference>
<dbReference type="Gene3D" id="3.40.190.80">
    <property type="match status" value="1"/>
</dbReference>
<evidence type="ECO:0000313" key="10">
    <source>
        <dbReference type="EMBL" id="NMH94382.1"/>
    </source>
</evidence>
<feature type="binding site" evidence="8">
    <location>
        <position position="87"/>
    </location>
    <ligand>
        <name>Mg(2+)</name>
        <dbReference type="ChEBI" id="CHEBI:18420"/>
        <label>1</label>
        <note>catalytic</note>
    </ligand>
</feature>
<dbReference type="SUPFAM" id="SSF56655">
    <property type="entry name" value="Carbohydrate phosphatase"/>
    <property type="match status" value="1"/>
</dbReference>
<gene>
    <name evidence="10" type="ORF">HF519_22940</name>
</gene>
<evidence type="ECO:0000256" key="5">
    <source>
        <dbReference type="ARBA" id="ARBA00022842"/>
    </source>
</evidence>
<dbReference type="Gene3D" id="3.30.540.10">
    <property type="entry name" value="Fructose-1,6-Bisphosphatase, subunit A, domain 1"/>
    <property type="match status" value="1"/>
</dbReference>
<keyword evidence="3 8" id="KW-0479">Metal-binding</keyword>
<dbReference type="GO" id="GO:0004401">
    <property type="term" value="F:histidinol-phosphatase activity"/>
    <property type="evidence" value="ECO:0007669"/>
    <property type="project" value="UniProtKB-EC"/>
</dbReference>
<dbReference type="EC" id="3.1.3.25" evidence="9"/>
<dbReference type="GO" id="GO:0006020">
    <property type="term" value="P:inositol metabolic process"/>
    <property type="evidence" value="ECO:0007669"/>
    <property type="project" value="TreeGrafter"/>
</dbReference>
<dbReference type="PANTHER" id="PTHR20854:SF17">
    <property type="entry name" value="PHOSPHATASE IMPL1, CHLOROPLASTIC"/>
    <property type="match status" value="1"/>
</dbReference>
<comment type="function">
    <text evidence="7">Catalyzes the dephosphorylation of histidinol-phosphate to histidinol, the direct precursor of histidine.</text>
</comment>
<name>A0A848DNQ2_9PSEU</name>
<evidence type="ECO:0000313" key="11">
    <source>
        <dbReference type="Proteomes" id="UP000586918"/>
    </source>
</evidence>
<evidence type="ECO:0000256" key="6">
    <source>
        <dbReference type="ARBA" id="ARBA00049158"/>
    </source>
</evidence>
<comment type="cofactor">
    <cofactor evidence="1 8 9">
        <name>Mg(2+)</name>
        <dbReference type="ChEBI" id="CHEBI:18420"/>
    </cofactor>
</comment>
<feature type="binding site" evidence="8">
    <location>
        <position position="89"/>
    </location>
    <ligand>
        <name>Mg(2+)</name>
        <dbReference type="ChEBI" id="CHEBI:18420"/>
        <label>1</label>
        <note>catalytic</note>
    </ligand>
</feature>
<dbReference type="Pfam" id="PF00459">
    <property type="entry name" value="Inositol_P"/>
    <property type="match status" value="1"/>
</dbReference>
<protein>
    <recommendedName>
        <fullName evidence="9">Inositol-1-monophosphatase</fullName>
        <ecNumber evidence="9">3.1.3.25</ecNumber>
    </recommendedName>
</protein>
<evidence type="ECO:0000256" key="3">
    <source>
        <dbReference type="ARBA" id="ARBA00022723"/>
    </source>
</evidence>
<reference evidence="10 11" key="1">
    <citation type="submission" date="2020-04" db="EMBL/GenBank/DDBJ databases">
        <authorList>
            <person name="Klaysubun C."/>
            <person name="Duangmal K."/>
            <person name="Lipun K."/>
        </authorList>
    </citation>
    <scope>NUCLEOTIDE SEQUENCE [LARGE SCALE GENOMIC DNA]</scope>
    <source>
        <strain evidence="10 11">DSM 45300</strain>
    </source>
</reference>
<comment type="similarity">
    <text evidence="9">Belongs to the inositol monophosphatase superfamily.</text>
</comment>
<evidence type="ECO:0000256" key="2">
    <source>
        <dbReference type="ARBA" id="ARBA00004970"/>
    </source>
</evidence>
<dbReference type="RefSeq" id="WP_169415069.1">
    <property type="nucleotide sequence ID" value="NZ_JAAXKZ010000108.1"/>
</dbReference>
<dbReference type="InterPro" id="IPR000760">
    <property type="entry name" value="Inositol_monophosphatase-like"/>
</dbReference>
<dbReference type="EMBL" id="JAAXKZ010000108">
    <property type="protein sequence ID" value="NMH94382.1"/>
    <property type="molecule type" value="Genomic_DNA"/>
</dbReference>
<dbReference type="CDD" id="cd01639">
    <property type="entry name" value="IMPase"/>
    <property type="match status" value="1"/>
</dbReference>
<comment type="pathway">
    <text evidence="2">Amino-acid biosynthesis; L-histidine biosynthesis; L-histidine from 5-phospho-alpha-D-ribose 1-diphosphate: step 8/9.</text>
</comment>
<keyword evidence="5 8" id="KW-0460">Magnesium</keyword>
<accession>A0A848DNQ2</accession>
<comment type="catalytic activity">
    <reaction evidence="6">
        <text>L-histidinol phosphate + H2O = L-histidinol + phosphate</text>
        <dbReference type="Rhea" id="RHEA:14465"/>
        <dbReference type="ChEBI" id="CHEBI:15377"/>
        <dbReference type="ChEBI" id="CHEBI:43474"/>
        <dbReference type="ChEBI" id="CHEBI:57699"/>
        <dbReference type="ChEBI" id="CHEBI:57980"/>
        <dbReference type="EC" id="3.1.3.15"/>
    </reaction>
</comment>
<evidence type="ECO:0000256" key="7">
    <source>
        <dbReference type="ARBA" id="ARBA00053547"/>
    </source>
</evidence>
<feature type="binding site" evidence="8">
    <location>
        <position position="215"/>
    </location>
    <ligand>
        <name>Mg(2+)</name>
        <dbReference type="ChEBI" id="CHEBI:18420"/>
        <label>1</label>
        <note>catalytic</note>
    </ligand>
</feature>
<keyword evidence="11" id="KW-1185">Reference proteome</keyword>
<comment type="catalytic activity">
    <reaction evidence="9">
        <text>a myo-inositol phosphate + H2O = myo-inositol + phosphate</text>
        <dbReference type="Rhea" id="RHEA:24056"/>
        <dbReference type="ChEBI" id="CHEBI:15377"/>
        <dbReference type="ChEBI" id="CHEBI:17268"/>
        <dbReference type="ChEBI" id="CHEBI:43474"/>
        <dbReference type="ChEBI" id="CHEBI:84139"/>
        <dbReference type="EC" id="3.1.3.25"/>
    </reaction>
</comment>
<comment type="caution">
    <text evidence="10">The sequence shown here is derived from an EMBL/GenBank/DDBJ whole genome shotgun (WGS) entry which is preliminary data.</text>
</comment>
<evidence type="ECO:0000256" key="9">
    <source>
        <dbReference type="RuleBase" id="RU364068"/>
    </source>
</evidence>
<organism evidence="10 11">
    <name type="scientific">Pseudonocardia bannensis</name>
    <dbReference type="NCBI Taxonomy" id="630973"/>
    <lineage>
        <taxon>Bacteria</taxon>
        <taxon>Bacillati</taxon>
        <taxon>Actinomycetota</taxon>
        <taxon>Actinomycetes</taxon>
        <taxon>Pseudonocardiales</taxon>
        <taxon>Pseudonocardiaceae</taxon>
        <taxon>Pseudonocardia</taxon>
    </lineage>
</organism>
<sequence length="264" mass="27896">MTCTLIEPALGVAVTAARAGGRVLRAADRRTLEVWSKDAWVDVSTSADHASQAAMVSLIQGDFPDHTVVGEEDTVPGRDDRHVWYVDGLDGTSNFTHGIPWYCVSVALRCGDEVVAGAVYDPVHDELFTAGAGRGATCNGLPLQVAATDELDRALVATQIQTSDPARIAEFAATFERLLNTCGGVRFPGAPALIMCHIAAGHFAAYCERAMAPWDISAGQLILTESGGRVTDFDGVPIASPARTDVVASNARVHDALLAVLRAR</sequence>
<feature type="binding site" evidence="8">
    <location>
        <position position="90"/>
    </location>
    <ligand>
        <name>Mg(2+)</name>
        <dbReference type="ChEBI" id="CHEBI:18420"/>
        <label>2</label>
    </ligand>
</feature>
<feature type="binding site" evidence="8">
    <location>
        <position position="71"/>
    </location>
    <ligand>
        <name>Mg(2+)</name>
        <dbReference type="ChEBI" id="CHEBI:18420"/>
        <label>1</label>
        <note>catalytic</note>
    </ligand>
</feature>